<reference evidence="2 3" key="1">
    <citation type="submission" date="2024-01" db="EMBL/GenBank/DDBJ databases">
        <title>Genome mining of biosynthetic gene clusters to explore secondary metabolites of Streptomyces sp.</title>
        <authorList>
            <person name="Baig A."/>
            <person name="Ajitkumar Shintre N."/>
            <person name="Kumar H."/>
            <person name="Anbarasu A."/>
            <person name="Ramaiah S."/>
        </authorList>
    </citation>
    <scope>NUCLEOTIDE SEQUENCE [LARGE SCALE GENOMIC DNA]</scope>
    <source>
        <strain evidence="2 3">A03</strain>
    </source>
</reference>
<gene>
    <name evidence="2" type="ORF">VSS30_19995</name>
</gene>
<accession>A0ABV5DEJ6</accession>
<evidence type="ECO:0000313" key="2">
    <source>
        <dbReference type="EMBL" id="MFB8751084.1"/>
    </source>
</evidence>
<dbReference type="InterPro" id="IPR007138">
    <property type="entry name" value="ABM_dom"/>
</dbReference>
<dbReference type="Proteomes" id="UP001585018">
    <property type="component" value="Unassembled WGS sequence"/>
</dbReference>
<keyword evidence="3" id="KW-1185">Reference proteome</keyword>
<dbReference type="Pfam" id="PF00501">
    <property type="entry name" value="AMP-binding"/>
    <property type="match status" value="1"/>
</dbReference>
<dbReference type="Gene3D" id="3.40.50.12780">
    <property type="entry name" value="N-terminal domain of ligase-like"/>
    <property type="match status" value="1"/>
</dbReference>
<dbReference type="Gene3D" id="3.30.70.100">
    <property type="match status" value="1"/>
</dbReference>
<dbReference type="Pfam" id="PF03992">
    <property type="entry name" value="ABM"/>
    <property type="match status" value="1"/>
</dbReference>
<dbReference type="PROSITE" id="PS51725">
    <property type="entry name" value="ABM"/>
    <property type="match status" value="1"/>
</dbReference>
<sequence>MPNLAYSDMTVDGLLRSAAVRDPEGYAVRTRHGARTFRELDALADRIATFVRSAAGRRPGARVAVASVLDPVFAAAYHGVARGGATVVLVNPLIGDEGLRHVLSAAGAELALVPSAIAGRLARLRGALPALGTVVVTDTDTGGAVPANCLPLEEALDGPAEAALGRPGGADPDAVACVQFTTGTTGRPKGVLLTHRNLVANARQTALAHGLGPDSVTLNHLPLYHVMHLNSALDAGACQVLCQDPDPVTSLAVAAGTGATHYYGLPARLHRLAADERLPGLAPAARGGSRLTAVLSGGSALLPEAARTLGDLLRVPVVQGYGMAELSPLTHCQRPGSPHRPGTVGTPVPGTECRLVDLSDRHPVEAGAVGEVQVRGPQLMAGYLGDRPGTHLGADGWYSTGDLGSVDDDGTLRLLDRVDDIFKYDNEIVSPGRVERVLARDPRVADCVVAGLRDSEHGRVAWAGVVLRDPEGTPSSRDRVLRSVVERANAQLSHHEHVRAAEALSAVPRTPTGKPARSRLRQTLAERGAFGGRSGAGPFDLFQEQTMVTFVNKLTVHGDLDTFLGVKSRLTAYMAAQPGYVSHQVMRHAWHPNVYLELAVWEDADAHQKAVRSEEFQALVKQLGPLATPEPGLFETVEASA</sequence>
<dbReference type="SUPFAM" id="SSF54909">
    <property type="entry name" value="Dimeric alpha+beta barrel"/>
    <property type="match status" value="1"/>
</dbReference>
<dbReference type="Pfam" id="PF13193">
    <property type="entry name" value="AMP-binding_C"/>
    <property type="match status" value="1"/>
</dbReference>
<evidence type="ECO:0000313" key="3">
    <source>
        <dbReference type="Proteomes" id="UP001585018"/>
    </source>
</evidence>
<proteinExistence type="predicted"/>
<name>A0ABV5DEJ6_9ACTN</name>
<dbReference type="PANTHER" id="PTHR43767:SF1">
    <property type="entry name" value="NONRIBOSOMAL PEPTIDE SYNTHASE PES1 (EUROFUNG)-RELATED"/>
    <property type="match status" value="1"/>
</dbReference>
<dbReference type="InterPro" id="IPR025110">
    <property type="entry name" value="AMP-bd_C"/>
</dbReference>
<organism evidence="2 3">
    <name type="scientific">Streptomyces parvulus</name>
    <dbReference type="NCBI Taxonomy" id="146923"/>
    <lineage>
        <taxon>Bacteria</taxon>
        <taxon>Bacillati</taxon>
        <taxon>Actinomycetota</taxon>
        <taxon>Actinomycetes</taxon>
        <taxon>Kitasatosporales</taxon>
        <taxon>Streptomycetaceae</taxon>
        <taxon>Streptomyces</taxon>
    </lineage>
</organism>
<evidence type="ECO:0000259" key="1">
    <source>
        <dbReference type="PROSITE" id="PS51725"/>
    </source>
</evidence>
<feature type="domain" description="ABM" evidence="1">
    <location>
        <begin position="548"/>
        <end position="637"/>
    </location>
</feature>
<dbReference type="InterPro" id="IPR020845">
    <property type="entry name" value="AMP-binding_CS"/>
</dbReference>
<dbReference type="EMBL" id="JAYMRR010000010">
    <property type="protein sequence ID" value="MFB8751084.1"/>
    <property type="molecule type" value="Genomic_DNA"/>
</dbReference>
<dbReference type="Gene3D" id="3.30.300.30">
    <property type="match status" value="1"/>
</dbReference>
<dbReference type="InterPro" id="IPR000873">
    <property type="entry name" value="AMP-dep_synth/lig_dom"/>
</dbReference>
<comment type="caution">
    <text evidence="2">The sequence shown here is derived from an EMBL/GenBank/DDBJ whole genome shotgun (WGS) entry which is preliminary data.</text>
</comment>
<dbReference type="InterPro" id="IPR050237">
    <property type="entry name" value="ATP-dep_AMP-bd_enzyme"/>
</dbReference>
<dbReference type="RefSeq" id="WP_376719268.1">
    <property type="nucleotide sequence ID" value="NZ_JAYMRR010000010.1"/>
</dbReference>
<dbReference type="InterPro" id="IPR042099">
    <property type="entry name" value="ANL_N_sf"/>
</dbReference>
<dbReference type="InterPro" id="IPR045851">
    <property type="entry name" value="AMP-bd_C_sf"/>
</dbReference>
<dbReference type="InterPro" id="IPR011008">
    <property type="entry name" value="Dimeric_a/b-barrel"/>
</dbReference>
<dbReference type="PROSITE" id="PS00455">
    <property type="entry name" value="AMP_BINDING"/>
    <property type="match status" value="1"/>
</dbReference>
<protein>
    <submittedName>
        <fullName evidence="2">AMP-binding protein</fullName>
    </submittedName>
</protein>
<dbReference type="SUPFAM" id="SSF56801">
    <property type="entry name" value="Acetyl-CoA synthetase-like"/>
    <property type="match status" value="1"/>
</dbReference>
<dbReference type="PANTHER" id="PTHR43767">
    <property type="entry name" value="LONG-CHAIN-FATTY-ACID--COA LIGASE"/>
    <property type="match status" value="1"/>
</dbReference>